<dbReference type="EMBL" id="ML179072">
    <property type="protein sequence ID" value="THV02917.1"/>
    <property type="molecule type" value="Genomic_DNA"/>
</dbReference>
<dbReference type="InterPro" id="IPR005162">
    <property type="entry name" value="Retrotrans_gag_dom"/>
</dbReference>
<proteinExistence type="predicted"/>
<feature type="non-terminal residue" evidence="3">
    <location>
        <position position="1"/>
    </location>
</feature>
<reference evidence="3 4" key="1">
    <citation type="journal article" date="2019" name="Nat. Ecol. Evol.">
        <title>Megaphylogeny resolves global patterns of mushroom evolution.</title>
        <authorList>
            <person name="Varga T."/>
            <person name="Krizsan K."/>
            <person name="Foldi C."/>
            <person name="Dima B."/>
            <person name="Sanchez-Garcia M."/>
            <person name="Sanchez-Ramirez S."/>
            <person name="Szollosi G.J."/>
            <person name="Szarkandi J.G."/>
            <person name="Papp V."/>
            <person name="Albert L."/>
            <person name="Andreopoulos W."/>
            <person name="Angelini C."/>
            <person name="Antonin V."/>
            <person name="Barry K.W."/>
            <person name="Bougher N.L."/>
            <person name="Buchanan P."/>
            <person name="Buyck B."/>
            <person name="Bense V."/>
            <person name="Catcheside P."/>
            <person name="Chovatia M."/>
            <person name="Cooper J."/>
            <person name="Damon W."/>
            <person name="Desjardin D."/>
            <person name="Finy P."/>
            <person name="Geml J."/>
            <person name="Haridas S."/>
            <person name="Hughes K."/>
            <person name="Justo A."/>
            <person name="Karasinski D."/>
            <person name="Kautmanova I."/>
            <person name="Kiss B."/>
            <person name="Kocsube S."/>
            <person name="Kotiranta H."/>
            <person name="LaButti K.M."/>
            <person name="Lechner B.E."/>
            <person name="Liimatainen K."/>
            <person name="Lipzen A."/>
            <person name="Lukacs Z."/>
            <person name="Mihaltcheva S."/>
            <person name="Morgado L.N."/>
            <person name="Niskanen T."/>
            <person name="Noordeloos M.E."/>
            <person name="Ohm R.A."/>
            <person name="Ortiz-Santana B."/>
            <person name="Ovrebo C."/>
            <person name="Racz N."/>
            <person name="Riley R."/>
            <person name="Savchenko A."/>
            <person name="Shiryaev A."/>
            <person name="Soop K."/>
            <person name="Spirin V."/>
            <person name="Szebenyi C."/>
            <person name="Tomsovsky M."/>
            <person name="Tulloss R.E."/>
            <person name="Uehling J."/>
            <person name="Grigoriev I.V."/>
            <person name="Vagvolgyi C."/>
            <person name="Papp T."/>
            <person name="Martin F.M."/>
            <person name="Miettinen O."/>
            <person name="Hibbett D.S."/>
            <person name="Nagy L.G."/>
        </authorList>
    </citation>
    <scope>NUCLEOTIDE SEQUENCE [LARGE SCALE GENOMIC DNA]</scope>
    <source>
        <strain evidence="3 4">CBS 962.96</strain>
    </source>
</reference>
<dbReference type="Pfam" id="PF03732">
    <property type="entry name" value="Retrotrans_gag"/>
    <property type="match status" value="1"/>
</dbReference>
<gene>
    <name evidence="2" type="ORF">K435DRAFT_574893</name>
    <name evidence="3" type="ORF">K435DRAFT_598246</name>
</gene>
<evidence type="ECO:0000313" key="2">
    <source>
        <dbReference type="EMBL" id="THU88845.1"/>
    </source>
</evidence>
<feature type="domain" description="Retrotransposon gag" evidence="1">
    <location>
        <begin position="35"/>
        <end position="131"/>
    </location>
</feature>
<evidence type="ECO:0000313" key="4">
    <source>
        <dbReference type="Proteomes" id="UP000297245"/>
    </source>
</evidence>
<evidence type="ECO:0000259" key="1">
    <source>
        <dbReference type="Pfam" id="PF03732"/>
    </source>
</evidence>
<organism evidence="3 4">
    <name type="scientific">Dendrothele bispora (strain CBS 962.96)</name>
    <dbReference type="NCBI Taxonomy" id="1314807"/>
    <lineage>
        <taxon>Eukaryota</taxon>
        <taxon>Fungi</taxon>
        <taxon>Dikarya</taxon>
        <taxon>Basidiomycota</taxon>
        <taxon>Agaricomycotina</taxon>
        <taxon>Agaricomycetes</taxon>
        <taxon>Agaricomycetidae</taxon>
        <taxon>Agaricales</taxon>
        <taxon>Agaricales incertae sedis</taxon>
        <taxon>Dendrothele</taxon>
    </lineage>
</organism>
<dbReference type="AlphaFoldDB" id="A0A4S8MJF2"/>
<evidence type="ECO:0000313" key="3">
    <source>
        <dbReference type="EMBL" id="THV02917.1"/>
    </source>
</evidence>
<dbReference type="OrthoDB" id="3203159at2759"/>
<name>A0A4S8MJF2_DENBC</name>
<keyword evidence="4" id="KW-1185">Reference proteome</keyword>
<sequence length="166" mass="19640">IPEWDGDTDALIVWLNKIDSMFVEEPLVAKQFGRIVPRRLTGKAETWYYSLSLNHRRNIEGSWEELKKEIINFWMNRKWVEKMRKRARETKYRESGHSRETPGEYFLRKNLLLANVYELTDAEVISEIMAGAPSSWNTILNKRSYVDVDEFQTDISLHEDTLAELD</sequence>
<protein>
    <recommendedName>
        <fullName evidence="1">Retrotransposon gag domain-containing protein</fullName>
    </recommendedName>
</protein>
<dbReference type="Proteomes" id="UP000297245">
    <property type="component" value="Unassembled WGS sequence"/>
</dbReference>
<accession>A0A4S8MJF2</accession>
<feature type="non-terminal residue" evidence="3">
    <location>
        <position position="166"/>
    </location>
</feature>
<dbReference type="EMBL" id="ML179393">
    <property type="protein sequence ID" value="THU88845.1"/>
    <property type="molecule type" value="Genomic_DNA"/>
</dbReference>